<organism evidence="11 12">
    <name type="scientific">Leeuwenhoekiella polynyae</name>
    <dbReference type="NCBI Taxonomy" id="1550906"/>
    <lineage>
        <taxon>Bacteria</taxon>
        <taxon>Pseudomonadati</taxon>
        <taxon>Bacteroidota</taxon>
        <taxon>Flavobacteriia</taxon>
        <taxon>Flavobacteriales</taxon>
        <taxon>Flavobacteriaceae</taxon>
        <taxon>Leeuwenhoekiella</taxon>
    </lineage>
</organism>
<dbReference type="InterPro" id="IPR040982">
    <property type="entry name" value="DNA_pol3_finger"/>
</dbReference>
<dbReference type="Gene3D" id="3.20.20.140">
    <property type="entry name" value="Metal-dependent hydrolases"/>
    <property type="match status" value="2"/>
</dbReference>
<protein>
    <recommendedName>
        <fullName evidence="1">DNA-directed DNA polymerase</fullName>
        <ecNumber evidence="1">2.7.7.7</ecNumber>
    </recommendedName>
</protein>
<dbReference type="Pfam" id="PF02811">
    <property type="entry name" value="PHP"/>
    <property type="match status" value="1"/>
</dbReference>
<dbReference type="InterPro" id="IPR004013">
    <property type="entry name" value="PHP_dom"/>
</dbReference>
<dbReference type="InterPro" id="IPR029460">
    <property type="entry name" value="DNAPol_HHH"/>
</dbReference>
<feature type="domain" description="DNA polymerase III alpha subunit finger" evidence="10">
    <location>
        <begin position="493"/>
        <end position="662"/>
    </location>
</feature>
<proteinExistence type="predicted"/>
<evidence type="ECO:0000313" key="11">
    <source>
        <dbReference type="EMBL" id="RXG12845.1"/>
    </source>
</evidence>
<keyword evidence="5" id="KW-0239">DNA-directed DNA polymerase</keyword>
<dbReference type="Pfam" id="PF14579">
    <property type="entry name" value="HHH_6"/>
    <property type="match status" value="1"/>
</dbReference>
<sequence>MYLNCHTYFSLRYGTFSETELINLALINNVKHLALTDINSTSAAMQFIREAGETGLHVTVGVDVRNMPKQLYILLAKTNIGFQKLNSFLSAHLHQKKEFPLTAPPLKDCFVIYPFEQALFLDKESFAEYEYIGISIRDLNRLPFNKLKQLKDRLIILQPVTFRSKKDFNAHRLLRAIDLNVLLSQLPQEQEGDLEHQMLHLNELEKAFKEYPHIIENTQKLITACKVRFKYGTERENQNQQTYLGSVLEDKAYLRALCIERLSSRYPQLNEVITERLERELKAIQDLGFTGYFLINYDIVSYARSKDYPYIGRGSGANSLVAYILGITNVDPIELDLYFERFINVYRSSPPDFDIDFSWKDRDDVTRYIFERFPNCALMGTYVTFQYKAVVRELSKVFGIPKHETDAFLKGDTKGNKNYETYLQLVQKYGELIHGFPNYLSVHSGGILITHKPVHYYGGTFLPPKGFATVQFDMNIAEAVGIYKFDILAQRGLSKIKDALALIAQNQPEAKVLDIDQVYQFKKDTQLNNLLATGDCMGVFYVESPAMRGLMTKLRTHSYIGLVAASSIIRPGVGNGGMKEEFIKRERFPETRTEAHPVLAEILHETHGIMVYQEDVLKVAHYFAGLSLAEADVLRRGMSGKGRSKTQFAELEDKFLKNCRGKGYPEAVIQSVWDQIKAFAGYAFAKGHSASYAVESYQSLYLKHYFPLEFMTAVLNNGGGFYRVEDYLNEIRKCGGQLELPCINTSDHPNRIIGTKIYLGLGMIKDLEVRGIEKLLTQRQLYGRFTDLENFVERVPLGLEQLVLLIRIGALRFTGKDKKELLWKAHLMTKPKTSYDAPRLFSAKPVAYRLPDFKSTGIEDAYDEIELLEFPLCSRFDLLEAELPKSILVRQLKNHIGQTISICGVMVTAKRVPLDGGRTMFFGTFLDREGVFFDTVHFPDSVAHSFMSGKEVYQVIGKMTQDYEFCSIIVDRMIRLPRKTDPRFSDAIDFKRVVG</sequence>
<reference evidence="11 12" key="1">
    <citation type="submission" date="2018-07" db="EMBL/GenBank/DDBJ databases">
        <title>Leeuwenhoekiella genomics.</title>
        <authorList>
            <person name="Tahon G."/>
            <person name="Willems A."/>
        </authorList>
    </citation>
    <scope>NUCLEOTIDE SEQUENCE [LARGE SCALE GENOMIC DNA]</scope>
    <source>
        <strain evidence="11 12">LMG 29608</strain>
    </source>
</reference>
<dbReference type="Pfam" id="PF17657">
    <property type="entry name" value="DNA_pol3_finger"/>
    <property type="match status" value="1"/>
</dbReference>
<evidence type="ECO:0000256" key="2">
    <source>
        <dbReference type="ARBA" id="ARBA00022679"/>
    </source>
</evidence>
<dbReference type="GO" id="GO:0008408">
    <property type="term" value="F:3'-5' exonuclease activity"/>
    <property type="evidence" value="ECO:0007669"/>
    <property type="project" value="InterPro"/>
</dbReference>
<keyword evidence="12" id="KW-1185">Reference proteome</keyword>
<dbReference type="InterPro" id="IPR004805">
    <property type="entry name" value="DnaE2/DnaE/PolC"/>
</dbReference>
<dbReference type="Proteomes" id="UP000289859">
    <property type="component" value="Unassembled WGS sequence"/>
</dbReference>
<evidence type="ECO:0000256" key="5">
    <source>
        <dbReference type="ARBA" id="ARBA00022932"/>
    </source>
</evidence>
<keyword evidence="3" id="KW-0548">Nucleotidyltransferase</keyword>
<evidence type="ECO:0000256" key="6">
    <source>
        <dbReference type="ARBA" id="ARBA00049244"/>
    </source>
</evidence>
<evidence type="ECO:0000313" key="12">
    <source>
        <dbReference type="Proteomes" id="UP000289859"/>
    </source>
</evidence>
<evidence type="ECO:0000259" key="8">
    <source>
        <dbReference type="Pfam" id="PF07733"/>
    </source>
</evidence>
<dbReference type="GO" id="GO:0006260">
    <property type="term" value="P:DNA replication"/>
    <property type="evidence" value="ECO:0007669"/>
    <property type="project" value="UniProtKB-KW"/>
</dbReference>
<dbReference type="NCBIfam" id="TIGR00594">
    <property type="entry name" value="polc"/>
    <property type="match status" value="1"/>
</dbReference>
<feature type="domain" description="Bacterial DNA polymerase III alpha subunit NTPase" evidence="8">
    <location>
        <begin position="253"/>
        <end position="489"/>
    </location>
</feature>
<dbReference type="PANTHER" id="PTHR32294">
    <property type="entry name" value="DNA POLYMERASE III SUBUNIT ALPHA"/>
    <property type="match status" value="1"/>
</dbReference>
<accession>A0A4Q0NQN7</accession>
<feature type="domain" description="PHP" evidence="7">
    <location>
        <begin position="3"/>
        <end position="93"/>
    </location>
</feature>
<evidence type="ECO:0000259" key="7">
    <source>
        <dbReference type="Pfam" id="PF02811"/>
    </source>
</evidence>
<dbReference type="OrthoDB" id="9803237at2"/>
<dbReference type="InterPro" id="IPR016195">
    <property type="entry name" value="Pol/histidinol_Pase-like"/>
</dbReference>
<name>A0A4Q0NQN7_9FLAO</name>
<dbReference type="GO" id="GO:0003887">
    <property type="term" value="F:DNA-directed DNA polymerase activity"/>
    <property type="evidence" value="ECO:0007669"/>
    <property type="project" value="UniProtKB-KW"/>
</dbReference>
<evidence type="ECO:0000256" key="3">
    <source>
        <dbReference type="ARBA" id="ARBA00022695"/>
    </source>
</evidence>
<evidence type="ECO:0000256" key="4">
    <source>
        <dbReference type="ARBA" id="ARBA00022705"/>
    </source>
</evidence>
<keyword evidence="2" id="KW-0808">Transferase</keyword>
<dbReference type="SUPFAM" id="SSF89550">
    <property type="entry name" value="PHP domain-like"/>
    <property type="match status" value="1"/>
</dbReference>
<comment type="catalytic activity">
    <reaction evidence="6">
        <text>DNA(n) + a 2'-deoxyribonucleoside 5'-triphosphate = DNA(n+1) + diphosphate</text>
        <dbReference type="Rhea" id="RHEA:22508"/>
        <dbReference type="Rhea" id="RHEA-COMP:17339"/>
        <dbReference type="Rhea" id="RHEA-COMP:17340"/>
        <dbReference type="ChEBI" id="CHEBI:33019"/>
        <dbReference type="ChEBI" id="CHEBI:61560"/>
        <dbReference type="ChEBI" id="CHEBI:173112"/>
        <dbReference type="EC" id="2.7.7.7"/>
    </reaction>
</comment>
<gene>
    <name evidence="11" type="ORF">DSM02_3849</name>
</gene>
<dbReference type="Gene3D" id="1.10.150.870">
    <property type="match status" value="1"/>
</dbReference>
<evidence type="ECO:0000259" key="9">
    <source>
        <dbReference type="Pfam" id="PF14579"/>
    </source>
</evidence>
<dbReference type="EMBL" id="QOVK01000029">
    <property type="protein sequence ID" value="RXG12845.1"/>
    <property type="molecule type" value="Genomic_DNA"/>
</dbReference>
<evidence type="ECO:0000256" key="1">
    <source>
        <dbReference type="ARBA" id="ARBA00012417"/>
    </source>
</evidence>
<dbReference type="AlphaFoldDB" id="A0A4Q0NQN7"/>
<feature type="domain" description="DNA polymerase helix-hairpin-helix motif" evidence="9">
    <location>
        <begin position="738"/>
        <end position="821"/>
    </location>
</feature>
<keyword evidence="4" id="KW-0235">DNA replication</keyword>
<dbReference type="EC" id="2.7.7.7" evidence="1"/>
<dbReference type="InterPro" id="IPR011708">
    <property type="entry name" value="DNA_pol3_alpha_NTPase_dom"/>
</dbReference>
<dbReference type="Pfam" id="PF07733">
    <property type="entry name" value="DNA_pol3_alpha"/>
    <property type="match status" value="1"/>
</dbReference>
<comment type="caution">
    <text evidence="11">The sequence shown here is derived from an EMBL/GenBank/DDBJ whole genome shotgun (WGS) entry which is preliminary data.</text>
</comment>
<evidence type="ECO:0000259" key="10">
    <source>
        <dbReference type="Pfam" id="PF17657"/>
    </source>
</evidence>
<dbReference type="RefSeq" id="WP_128767043.1">
    <property type="nucleotide sequence ID" value="NZ_JBHUOO010000038.1"/>
</dbReference>